<protein>
    <recommendedName>
        <fullName evidence="5">Guanylate kinase-like domain-containing protein</fullName>
    </recommendedName>
</protein>
<feature type="region of interest" description="Disordered" evidence="4">
    <location>
        <begin position="163"/>
        <end position="183"/>
    </location>
</feature>
<dbReference type="SUPFAM" id="SSF52540">
    <property type="entry name" value="P-loop containing nucleoside triphosphate hydrolases"/>
    <property type="match status" value="1"/>
</dbReference>
<dbReference type="InterPro" id="IPR008145">
    <property type="entry name" value="GK/Ca_channel_bsu"/>
</dbReference>
<dbReference type="EMBL" id="HBIS01003456">
    <property type="protein sequence ID" value="CAE0609292.1"/>
    <property type="molecule type" value="Transcribed_RNA"/>
</dbReference>
<accession>A0A6U9QRC7</accession>
<evidence type="ECO:0000313" key="6">
    <source>
        <dbReference type="EMBL" id="CAE0609291.1"/>
    </source>
</evidence>
<evidence type="ECO:0000256" key="2">
    <source>
        <dbReference type="ARBA" id="ARBA00022679"/>
    </source>
</evidence>
<reference evidence="7" key="1">
    <citation type="submission" date="2021-01" db="EMBL/GenBank/DDBJ databases">
        <authorList>
            <person name="Corre E."/>
            <person name="Pelletier E."/>
            <person name="Niang G."/>
            <person name="Scheremetjew M."/>
            <person name="Finn R."/>
            <person name="Kale V."/>
            <person name="Holt S."/>
            <person name="Cochrane G."/>
            <person name="Meng A."/>
            <person name="Brown T."/>
            <person name="Cohen L."/>
        </authorList>
    </citation>
    <scope>NUCLEOTIDE SEQUENCE</scope>
    <source>
        <strain evidence="7">CCMP1897</strain>
    </source>
</reference>
<dbReference type="CDD" id="cd00071">
    <property type="entry name" value="GMPK"/>
    <property type="match status" value="1"/>
</dbReference>
<evidence type="ECO:0000256" key="1">
    <source>
        <dbReference type="ARBA" id="ARBA00005790"/>
    </source>
</evidence>
<dbReference type="PROSITE" id="PS50052">
    <property type="entry name" value="GUANYLATE_KINASE_2"/>
    <property type="match status" value="1"/>
</dbReference>
<dbReference type="AlphaFoldDB" id="A0A6U9QRC7"/>
<dbReference type="InterPro" id="IPR020590">
    <property type="entry name" value="Guanylate_kinase_CS"/>
</dbReference>
<keyword evidence="2" id="KW-0808">Transferase</keyword>
<dbReference type="Pfam" id="PF00625">
    <property type="entry name" value="Guanylate_kin"/>
    <property type="match status" value="1"/>
</dbReference>
<dbReference type="GO" id="GO:0004385">
    <property type="term" value="F:GMP kinase activity"/>
    <property type="evidence" value="ECO:0007669"/>
    <property type="project" value="TreeGrafter"/>
</dbReference>
<feature type="domain" description="Guanylate kinase-like" evidence="5">
    <location>
        <begin position="77"/>
        <end position="161"/>
    </location>
</feature>
<keyword evidence="3" id="KW-0418">Kinase</keyword>
<evidence type="ECO:0000256" key="3">
    <source>
        <dbReference type="ARBA" id="ARBA00022777"/>
    </source>
</evidence>
<evidence type="ECO:0000256" key="4">
    <source>
        <dbReference type="SAM" id="MobiDB-lite"/>
    </source>
</evidence>
<dbReference type="PROSITE" id="PS00856">
    <property type="entry name" value="GUANYLATE_KINASE_1"/>
    <property type="match status" value="1"/>
</dbReference>
<dbReference type="PANTHER" id="PTHR23117:SF13">
    <property type="entry name" value="GUANYLATE KINASE"/>
    <property type="match status" value="1"/>
</dbReference>
<gene>
    <name evidence="6" type="ORF">PSAL00342_LOCUS3110</name>
    <name evidence="7" type="ORF">PSAL00342_LOCUS3111</name>
    <name evidence="8" type="ORF">PSAL00342_LOCUS3112</name>
</gene>
<feature type="region of interest" description="Disordered" evidence="4">
    <location>
        <begin position="23"/>
        <end position="50"/>
    </location>
</feature>
<dbReference type="InterPro" id="IPR027417">
    <property type="entry name" value="P-loop_NTPase"/>
</dbReference>
<sequence>MRLHSTRLCARARAACSRIRRTHAMSPSAVDGGENPAARGPEETTDEEHASVVRKIEAQLGTKLSTTDASYHARDGAHVVVVSGPSGVGKDTVLRRLQEKRPDLLFVVTATSRAKRPGEVEGVDYFFVSKDEFERMIQDQELIEHAVVYGEYKGIPKKQVRRRCHKSYPKCRRRRKVSRGRRI</sequence>
<evidence type="ECO:0000313" key="7">
    <source>
        <dbReference type="EMBL" id="CAE0609292.1"/>
    </source>
</evidence>
<dbReference type="EMBL" id="HBIS01003457">
    <property type="protein sequence ID" value="CAE0609293.1"/>
    <property type="molecule type" value="Transcribed_RNA"/>
</dbReference>
<dbReference type="GO" id="GO:0005829">
    <property type="term" value="C:cytosol"/>
    <property type="evidence" value="ECO:0007669"/>
    <property type="project" value="TreeGrafter"/>
</dbReference>
<dbReference type="Gene3D" id="3.40.50.300">
    <property type="entry name" value="P-loop containing nucleotide triphosphate hydrolases"/>
    <property type="match status" value="1"/>
</dbReference>
<dbReference type="EMBL" id="HBIS01003455">
    <property type="protein sequence ID" value="CAE0609291.1"/>
    <property type="molecule type" value="Transcribed_RNA"/>
</dbReference>
<organism evidence="7">
    <name type="scientific">Picocystis salinarum</name>
    <dbReference type="NCBI Taxonomy" id="88271"/>
    <lineage>
        <taxon>Eukaryota</taxon>
        <taxon>Viridiplantae</taxon>
        <taxon>Chlorophyta</taxon>
        <taxon>Picocystophyceae</taxon>
        <taxon>Picocystales</taxon>
        <taxon>Picocystaceae</taxon>
        <taxon>Picocystis</taxon>
    </lineage>
</organism>
<evidence type="ECO:0000313" key="8">
    <source>
        <dbReference type="EMBL" id="CAE0609293.1"/>
    </source>
</evidence>
<dbReference type="SMART" id="SM00072">
    <property type="entry name" value="GuKc"/>
    <property type="match status" value="1"/>
</dbReference>
<name>A0A6U9QRC7_9CHLO</name>
<dbReference type="PANTHER" id="PTHR23117">
    <property type="entry name" value="GUANYLATE KINASE-RELATED"/>
    <property type="match status" value="1"/>
</dbReference>
<comment type="similarity">
    <text evidence="1">Belongs to the guanylate kinase family.</text>
</comment>
<evidence type="ECO:0000259" key="5">
    <source>
        <dbReference type="PROSITE" id="PS50052"/>
    </source>
</evidence>
<dbReference type="InterPro" id="IPR008144">
    <property type="entry name" value="Guanylate_kin-like_dom"/>
</dbReference>
<proteinExistence type="inferred from homology"/>